<dbReference type="InterPro" id="IPR001357">
    <property type="entry name" value="BRCT_dom"/>
</dbReference>
<evidence type="ECO:0000313" key="2">
    <source>
        <dbReference type="EMBL" id="KIP07044.1"/>
    </source>
</evidence>
<reference evidence="2 3" key="1">
    <citation type="journal article" date="2014" name="PLoS Genet.">
        <title>Analysis of the Phlebiopsis gigantea genome, transcriptome and secretome provides insight into its pioneer colonization strategies of wood.</title>
        <authorList>
            <person name="Hori C."/>
            <person name="Ishida T."/>
            <person name="Igarashi K."/>
            <person name="Samejima M."/>
            <person name="Suzuki H."/>
            <person name="Master E."/>
            <person name="Ferreira P."/>
            <person name="Ruiz-Duenas F.J."/>
            <person name="Held B."/>
            <person name="Canessa P."/>
            <person name="Larrondo L.F."/>
            <person name="Schmoll M."/>
            <person name="Druzhinina I.S."/>
            <person name="Kubicek C.P."/>
            <person name="Gaskell J.A."/>
            <person name="Kersten P."/>
            <person name="St John F."/>
            <person name="Glasner J."/>
            <person name="Sabat G."/>
            <person name="Splinter BonDurant S."/>
            <person name="Syed K."/>
            <person name="Yadav J."/>
            <person name="Mgbeahuruike A.C."/>
            <person name="Kovalchuk A."/>
            <person name="Asiegbu F.O."/>
            <person name="Lackner G."/>
            <person name="Hoffmeister D."/>
            <person name="Rencoret J."/>
            <person name="Gutierrez A."/>
            <person name="Sun H."/>
            <person name="Lindquist E."/>
            <person name="Barry K."/>
            <person name="Riley R."/>
            <person name="Grigoriev I.V."/>
            <person name="Henrissat B."/>
            <person name="Kues U."/>
            <person name="Berka R.M."/>
            <person name="Martinez A.T."/>
            <person name="Covert S.F."/>
            <person name="Blanchette R.A."/>
            <person name="Cullen D."/>
        </authorList>
    </citation>
    <scope>NUCLEOTIDE SEQUENCE [LARGE SCALE GENOMIC DNA]</scope>
    <source>
        <strain evidence="2 3">11061_1 CR5-6</strain>
    </source>
</reference>
<dbReference type="Gene3D" id="3.40.50.10190">
    <property type="entry name" value="BRCT domain"/>
    <property type="match status" value="1"/>
</dbReference>
<dbReference type="OrthoDB" id="427711at2759"/>
<name>A0A0C3NPI8_PHLG1</name>
<dbReference type="EMBL" id="KN840505">
    <property type="protein sequence ID" value="KIP07044.1"/>
    <property type="molecule type" value="Genomic_DNA"/>
</dbReference>
<dbReference type="STRING" id="745531.A0A0C3NPI8"/>
<dbReference type="GO" id="GO:0003887">
    <property type="term" value="F:DNA-directed DNA polymerase activity"/>
    <property type="evidence" value="ECO:0007669"/>
    <property type="project" value="TreeGrafter"/>
</dbReference>
<evidence type="ECO:0000259" key="1">
    <source>
        <dbReference type="PROSITE" id="PS50172"/>
    </source>
</evidence>
<gene>
    <name evidence="2" type="ORF">PHLGIDRAFT_71762</name>
</gene>
<dbReference type="InterPro" id="IPR036420">
    <property type="entry name" value="BRCT_dom_sf"/>
</dbReference>
<dbReference type="SMART" id="SM00292">
    <property type="entry name" value="BRCT"/>
    <property type="match status" value="1"/>
</dbReference>
<dbReference type="GO" id="GO:0070987">
    <property type="term" value="P:error-free translesion synthesis"/>
    <property type="evidence" value="ECO:0007669"/>
    <property type="project" value="TreeGrafter"/>
</dbReference>
<dbReference type="PANTHER" id="PTHR45990">
    <property type="entry name" value="DNA REPAIR PROTEIN REV1"/>
    <property type="match status" value="1"/>
</dbReference>
<feature type="non-terminal residue" evidence="2">
    <location>
        <position position="1"/>
    </location>
</feature>
<dbReference type="Proteomes" id="UP000053257">
    <property type="component" value="Unassembled WGS sequence"/>
</dbReference>
<feature type="domain" description="BRCT" evidence="1">
    <location>
        <begin position="66"/>
        <end position="159"/>
    </location>
</feature>
<dbReference type="GO" id="GO:0005634">
    <property type="term" value="C:nucleus"/>
    <property type="evidence" value="ECO:0007669"/>
    <property type="project" value="TreeGrafter"/>
</dbReference>
<sequence>LTKHLLNTLADESNPITHSDIYQRSDFVNSMATGHQRSDGRGNHKPYLASRSKKLAEQLPEQDSNHEAGVLRGVRVYIDGYLANSTDIEMKRIVKLAGGEVLYAASGATHILTSQQLSGAKTQKILSGKVRSIVHVVRPEWITDSIDAGKRLSERSYSLLHNKTNKNLSDMLKASSTPDAPIELD</sequence>
<dbReference type="AlphaFoldDB" id="A0A0C3NPI8"/>
<dbReference type="Pfam" id="PF16589">
    <property type="entry name" value="BRCT_2"/>
    <property type="match status" value="1"/>
</dbReference>
<dbReference type="GO" id="GO:0042276">
    <property type="term" value="P:error-prone translesion synthesis"/>
    <property type="evidence" value="ECO:0007669"/>
    <property type="project" value="TreeGrafter"/>
</dbReference>
<dbReference type="GO" id="GO:0017125">
    <property type="term" value="F:deoxycytidyl transferase activity"/>
    <property type="evidence" value="ECO:0007669"/>
    <property type="project" value="TreeGrafter"/>
</dbReference>
<proteinExistence type="predicted"/>
<dbReference type="HOGENOM" id="CLU_083061_0_0_1"/>
<protein>
    <recommendedName>
        <fullName evidence="1">BRCT domain-containing protein</fullName>
    </recommendedName>
</protein>
<evidence type="ECO:0000313" key="3">
    <source>
        <dbReference type="Proteomes" id="UP000053257"/>
    </source>
</evidence>
<dbReference type="SUPFAM" id="SSF52113">
    <property type="entry name" value="BRCT domain"/>
    <property type="match status" value="1"/>
</dbReference>
<organism evidence="2 3">
    <name type="scientific">Phlebiopsis gigantea (strain 11061_1 CR5-6)</name>
    <name type="common">White-rot fungus</name>
    <name type="synonym">Peniophora gigantea</name>
    <dbReference type="NCBI Taxonomy" id="745531"/>
    <lineage>
        <taxon>Eukaryota</taxon>
        <taxon>Fungi</taxon>
        <taxon>Dikarya</taxon>
        <taxon>Basidiomycota</taxon>
        <taxon>Agaricomycotina</taxon>
        <taxon>Agaricomycetes</taxon>
        <taxon>Polyporales</taxon>
        <taxon>Phanerochaetaceae</taxon>
        <taxon>Phlebiopsis</taxon>
    </lineage>
</organism>
<dbReference type="PANTHER" id="PTHR45990:SF1">
    <property type="entry name" value="DNA REPAIR PROTEIN REV1"/>
    <property type="match status" value="1"/>
</dbReference>
<dbReference type="PROSITE" id="PS50172">
    <property type="entry name" value="BRCT"/>
    <property type="match status" value="1"/>
</dbReference>
<accession>A0A0C3NPI8</accession>
<keyword evidence="3" id="KW-1185">Reference proteome</keyword>